<evidence type="ECO:0000256" key="5">
    <source>
        <dbReference type="ARBA" id="ARBA00023014"/>
    </source>
</evidence>
<keyword evidence="2" id="KW-1003">Cell membrane</keyword>
<dbReference type="Pfam" id="PF12801">
    <property type="entry name" value="Fer4_5"/>
    <property type="match status" value="2"/>
</dbReference>
<evidence type="ECO:0000256" key="7">
    <source>
        <dbReference type="SAM" id="MobiDB-lite"/>
    </source>
</evidence>
<evidence type="ECO:0000259" key="9">
    <source>
        <dbReference type="PROSITE" id="PS51379"/>
    </source>
</evidence>
<feature type="transmembrane region" description="Helical" evidence="8">
    <location>
        <begin position="205"/>
        <end position="227"/>
    </location>
</feature>
<keyword evidence="3" id="KW-0479">Metal-binding</keyword>
<proteinExistence type="predicted"/>
<organism evidence="10 11">
    <name type="scientific">Nitrogeniibacter mangrovi</name>
    <dbReference type="NCBI Taxonomy" id="2016596"/>
    <lineage>
        <taxon>Bacteria</taxon>
        <taxon>Pseudomonadati</taxon>
        <taxon>Pseudomonadota</taxon>
        <taxon>Betaproteobacteria</taxon>
        <taxon>Rhodocyclales</taxon>
        <taxon>Zoogloeaceae</taxon>
        <taxon>Nitrogeniibacter</taxon>
    </lineage>
</organism>
<keyword evidence="8" id="KW-1133">Transmembrane helix</keyword>
<dbReference type="InterPro" id="IPR017900">
    <property type="entry name" value="4Fe4S_Fe_S_CS"/>
</dbReference>
<dbReference type="GO" id="GO:0046872">
    <property type="term" value="F:metal ion binding"/>
    <property type="evidence" value="ECO:0007669"/>
    <property type="project" value="UniProtKB-KW"/>
</dbReference>
<evidence type="ECO:0000256" key="8">
    <source>
        <dbReference type="SAM" id="Phobius"/>
    </source>
</evidence>
<gene>
    <name evidence="10" type="ORF">G3580_16080</name>
</gene>
<evidence type="ECO:0000313" key="11">
    <source>
        <dbReference type="Proteomes" id="UP000501991"/>
    </source>
</evidence>
<feature type="transmembrane region" description="Helical" evidence="8">
    <location>
        <begin position="150"/>
        <end position="168"/>
    </location>
</feature>
<dbReference type="InterPro" id="IPR017896">
    <property type="entry name" value="4Fe4S_Fe-S-bd"/>
</dbReference>
<evidence type="ECO:0000256" key="6">
    <source>
        <dbReference type="ARBA" id="ARBA00023136"/>
    </source>
</evidence>
<feature type="transmembrane region" description="Helical" evidence="8">
    <location>
        <begin position="95"/>
        <end position="119"/>
    </location>
</feature>
<dbReference type="PROSITE" id="PS51379">
    <property type="entry name" value="4FE4S_FER_2"/>
    <property type="match status" value="2"/>
</dbReference>
<dbReference type="AlphaFoldDB" id="A0A6C1B5L1"/>
<dbReference type="InterPro" id="IPR052378">
    <property type="entry name" value="NosR_regulator"/>
</dbReference>
<evidence type="ECO:0000256" key="4">
    <source>
        <dbReference type="ARBA" id="ARBA00023004"/>
    </source>
</evidence>
<reference evidence="10 11" key="1">
    <citation type="submission" date="2020-02" db="EMBL/GenBank/DDBJ databases">
        <title>Nitrogenibacter mangrovi gen. nov., sp. nov. isolated from mangrove sediment, a denitrifying betaproteobacterium.</title>
        <authorList>
            <person name="Liao H."/>
            <person name="Tian Y."/>
        </authorList>
    </citation>
    <scope>NUCLEOTIDE SEQUENCE [LARGE SCALE GENOMIC DNA]</scope>
    <source>
        <strain evidence="10 11">M9-3-2</strain>
    </source>
</reference>
<sequence length="352" mass="38757">MTDATHTFPSLGRVRLGVQLFMFVLLVWGASVVGHYSAEKLSDALPALSCAYDMENAGYCVLIPLQHQMHHRVGQALVAAQQVGLKVVLPLAMTLLTFLAFFFVLGKAFCGWVCPLGTLQELVQRAGRRFGLPLHALDTTGTRRVRPVKWLILLGLVLTLPLLTGLGITPHEFGNPYCDVCPARIATTLLSGNTEQLALNAASPLSFALGALGNTVFGFVAVAALAIRQPFCRICPMLALNGAFRHLSLTRLVKRPHDKCARCGICAQACPMDIHEIQRESGRKAFHEDCTLCGRCAEFCPDDDVIALTFGPFRWFRSRRSYYKRRVRAESPQGELKPLKFMPRPGPSAERP</sequence>
<dbReference type="EMBL" id="CP048836">
    <property type="protein sequence ID" value="QID19002.1"/>
    <property type="molecule type" value="Genomic_DNA"/>
</dbReference>
<keyword evidence="4" id="KW-0408">Iron</keyword>
<dbReference type="PROSITE" id="PS00198">
    <property type="entry name" value="4FE4S_FER_1"/>
    <property type="match status" value="1"/>
</dbReference>
<feature type="domain" description="4Fe-4S ferredoxin-type" evidence="9">
    <location>
        <begin position="282"/>
        <end position="311"/>
    </location>
</feature>
<feature type="domain" description="4Fe-4S ferredoxin-type" evidence="9">
    <location>
        <begin position="250"/>
        <end position="280"/>
    </location>
</feature>
<feature type="region of interest" description="Disordered" evidence="7">
    <location>
        <begin position="330"/>
        <end position="352"/>
    </location>
</feature>
<evidence type="ECO:0000313" key="10">
    <source>
        <dbReference type="EMBL" id="QID19002.1"/>
    </source>
</evidence>
<dbReference type="Proteomes" id="UP000501991">
    <property type="component" value="Chromosome"/>
</dbReference>
<comment type="subcellular location">
    <subcellularLocation>
        <location evidence="1">Cell membrane</location>
    </subcellularLocation>
</comment>
<dbReference type="Pfam" id="PF13237">
    <property type="entry name" value="Fer4_10"/>
    <property type="match status" value="1"/>
</dbReference>
<dbReference type="PANTHER" id="PTHR30224">
    <property type="entry name" value="ELECTRON TRANSPORT PROTEIN"/>
    <property type="match status" value="1"/>
</dbReference>
<protein>
    <submittedName>
        <fullName evidence="10">4Fe-4S binding protein</fullName>
    </submittedName>
</protein>
<dbReference type="SUPFAM" id="SSF54862">
    <property type="entry name" value="4Fe-4S ferredoxins"/>
    <property type="match status" value="1"/>
</dbReference>
<evidence type="ECO:0000256" key="2">
    <source>
        <dbReference type="ARBA" id="ARBA00022475"/>
    </source>
</evidence>
<evidence type="ECO:0000256" key="1">
    <source>
        <dbReference type="ARBA" id="ARBA00004236"/>
    </source>
</evidence>
<keyword evidence="5" id="KW-0411">Iron-sulfur</keyword>
<name>A0A6C1B5L1_9RHOO</name>
<dbReference type="RefSeq" id="WP_173767204.1">
    <property type="nucleotide sequence ID" value="NZ_CP048836.1"/>
</dbReference>
<feature type="transmembrane region" description="Helical" evidence="8">
    <location>
        <begin position="20"/>
        <end position="38"/>
    </location>
</feature>
<keyword evidence="11" id="KW-1185">Reference proteome</keyword>
<dbReference type="GO" id="GO:0005886">
    <property type="term" value="C:plasma membrane"/>
    <property type="evidence" value="ECO:0007669"/>
    <property type="project" value="UniProtKB-SubCell"/>
</dbReference>
<dbReference type="PANTHER" id="PTHR30224:SF4">
    <property type="entry name" value="ELECTRON TRANSPORT PROTEIN YCCM-RELATED"/>
    <property type="match status" value="1"/>
</dbReference>
<evidence type="ECO:0000256" key="3">
    <source>
        <dbReference type="ARBA" id="ARBA00022723"/>
    </source>
</evidence>
<dbReference type="GO" id="GO:0051536">
    <property type="term" value="F:iron-sulfur cluster binding"/>
    <property type="evidence" value="ECO:0007669"/>
    <property type="project" value="UniProtKB-KW"/>
</dbReference>
<keyword evidence="8" id="KW-0812">Transmembrane</keyword>
<accession>A0A6C1B5L1</accession>
<keyword evidence="6 8" id="KW-0472">Membrane</keyword>
<dbReference type="Gene3D" id="3.30.70.20">
    <property type="match status" value="1"/>
</dbReference>
<dbReference type="KEGG" id="azq:G3580_16080"/>